<accession>A0AAE0ND88</accession>
<feature type="transmembrane region" description="Helical" evidence="1">
    <location>
        <begin position="46"/>
        <end position="68"/>
    </location>
</feature>
<evidence type="ECO:0000313" key="3">
    <source>
        <dbReference type="Proteomes" id="UP001285441"/>
    </source>
</evidence>
<comment type="caution">
    <text evidence="2">The sequence shown here is derived from an EMBL/GenBank/DDBJ whole genome shotgun (WGS) entry which is preliminary data.</text>
</comment>
<name>A0AAE0ND88_9PEZI</name>
<evidence type="ECO:0000256" key="1">
    <source>
        <dbReference type="SAM" id="Phobius"/>
    </source>
</evidence>
<dbReference type="Proteomes" id="UP001285441">
    <property type="component" value="Unassembled WGS sequence"/>
</dbReference>
<sequence length="80" mass="9247">MASDWRRALFTYLATYWVLGVKTGKRLDGVWTTDKQSGSRHIRRRLASGSVLYSRFIFAFGTFLHPLFRYARMGNKGAVK</sequence>
<reference evidence="2" key="1">
    <citation type="journal article" date="2023" name="Mol. Phylogenet. Evol.">
        <title>Genome-scale phylogeny and comparative genomics of the fungal order Sordariales.</title>
        <authorList>
            <person name="Hensen N."/>
            <person name="Bonometti L."/>
            <person name="Westerberg I."/>
            <person name="Brannstrom I.O."/>
            <person name="Guillou S."/>
            <person name="Cros-Aarteil S."/>
            <person name="Calhoun S."/>
            <person name="Haridas S."/>
            <person name="Kuo A."/>
            <person name="Mondo S."/>
            <person name="Pangilinan J."/>
            <person name="Riley R."/>
            <person name="LaButti K."/>
            <person name="Andreopoulos B."/>
            <person name="Lipzen A."/>
            <person name="Chen C."/>
            <person name="Yan M."/>
            <person name="Daum C."/>
            <person name="Ng V."/>
            <person name="Clum A."/>
            <person name="Steindorff A."/>
            <person name="Ohm R.A."/>
            <person name="Martin F."/>
            <person name="Silar P."/>
            <person name="Natvig D.O."/>
            <person name="Lalanne C."/>
            <person name="Gautier V."/>
            <person name="Ament-Velasquez S.L."/>
            <person name="Kruys A."/>
            <person name="Hutchinson M.I."/>
            <person name="Powell A.J."/>
            <person name="Barry K."/>
            <person name="Miller A.N."/>
            <person name="Grigoriev I.V."/>
            <person name="Debuchy R."/>
            <person name="Gladieux P."/>
            <person name="Hiltunen Thoren M."/>
            <person name="Johannesson H."/>
        </authorList>
    </citation>
    <scope>NUCLEOTIDE SEQUENCE</scope>
    <source>
        <strain evidence="2">CBS 232.78</strain>
    </source>
</reference>
<evidence type="ECO:0000313" key="2">
    <source>
        <dbReference type="EMBL" id="KAK3378434.1"/>
    </source>
</evidence>
<proteinExistence type="predicted"/>
<dbReference type="EMBL" id="JAULSW010000006">
    <property type="protein sequence ID" value="KAK3378434.1"/>
    <property type="molecule type" value="Genomic_DNA"/>
</dbReference>
<dbReference type="AlphaFoldDB" id="A0AAE0ND88"/>
<organism evidence="2 3">
    <name type="scientific">Podospora didyma</name>
    <dbReference type="NCBI Taxonomy" id="330526"/>
    <lineage>
        <taxon>Eukaryota</taxon>
        <taxon>Fungi</taxon>
        <taxon>Dikarya</taxon>
        <taxon>Ascomycota</taxon>
        <taxon>Pezizomycotina</taxon>
        <taxon>Sordariomycetes</taxon>
        <taxon>Sordariomycetidae</taxon>
        <taxon>Sordariales</taxon>
        <taxon>Podosporaceae</taxon>
        <taxon>Podospora</taxon>
    </lineage>
</organism>
<keyword evidence="3" id="KW-1185">Reference proteome</keyword>
<keyword evidence="1" id="KW-0812">Transmembrane</keyword>
<reference evidence="2" key="2">
    <citation type="submission" date="2023-06" db="EMBL/GenBank/DDBJ databases">
        <authorList>
            <consortium name="Lawrence Berkeley National Laboratory"/>
            <person name="Haridas S."/>
            <person name="Hensen N."/>
            <person name="Bonometti L."/>
            <person name="Westerberg I."/>
            <person name="Brannstrom I.O."/>
            <person name="Guillou S."/>
            <person name="Cros-Aarteil S."/>
            <person name="Calhoun S."/>
            <person name="Kuo A."/>
            <person name="Mondo S."/>
            <person name="Pangilinan J."/>
            <person name="Riley R."/>
            <person name="LaButti K."/>
            <person name="Andreopoulos B."/>
            <person name="Lipzen A."/>
            <person name="Chen C."/>
            <person name="Yanf M."/>
            <person name="Daum C."/>
            <person name="Ng V."/>
            <person name="Clum A."/>
            <person name="Steindorff A."/>
            <person name="Ohm R."/>
            <person name="Martin F."/>
            <person name="Silar P."/>
            <person name="Natvig D."/>
            <person name="Lalanne C."/>
            <person name="Gautier V."/>
            <person name="Ament-velasquez S.L."/>
            <person name="Kruys A."/>
            <person name="Hutchinson M.I."/>
            <person name="Powell A.J."/>
            <person name="Barry K."/>
            <person name="Miller A.N."/>
            <person name="Grigoriev I.V."/>
            <person name="Debuchy R."/>
            <person name="Gladieux P."/>
            <person name="Thoren M.H."/>
            <person name="Johannesson H."/>
        </authorList>
    </citation>
    <scope>NUCLEOTIDE SEQUENCE</scope>
    <source>
        <strain evidence="2">CBS 232.78</strain>
    </source>
</reference>
<keyword evidence="1" id="KW-1133">Transmembrane helix</keyword>
<keyword evidence="1" id="KW-0472">Membrane</keyword>
<gene>
    <name evidence="2" type="ORF">B0H63DRAFT_479872</name>
</gene>
<protein>
    <submittedName>
        <fullName evidence="2">Uncharacterized protein</fullName>
    </submittedName>
</protein>